<dbReference type="RefSeq" id="WP_106043316.1">
    <property type="nucleotide sequence ID" value="NZ_CALHZC010000082.1"/>
</dbReference>
<feature type="transmembrane region" description="Helical" evidence="1">
    <location>
        <begin position="113"/>
        <end position="135"/>
    </location>
</feature>
<name>A0ABM6TAW7_9BACE</name>
<keyword evidence="1" id="KW-0812">Transmembrane</keyword>
<evidence type="ECO:0008006" key="4">
    <source>
        <dbReference type="Google" id="ProtNLM"/>
    </source>
</evidence>
<feature type="transmembrane region" description="Helical" evidence="1">
    <location>
        <begin position="39"/>
        <end position="59"/>
    </location>
</feature>
<feature type="transmembrane region" description="Helical" evidence="1">
    <location>
        <begin position="80"/>
        <end position="101"/>
    </location>
</feature>
<keyword evidence="1" id="KW-1133">Transmembrane helix</keyword>
<proteinExistence type="predicted"/>
<keyword evidence="1" id="KW-0472">Membrane</keyword>
<evidence type="ECO:0000313" key="2">
    <source>
        <dbReference type="EMBL" id="AVM54063.1"/>
    </source>
</evidence>
<dbReference type="EMBL" id="CP027231">
    <property type="protein sequence ID" value="AVM54063.1"/>
    <property type="molecule type" value="Genomic_DNA"/>
</dbReference>
<gene>
    <name evidence="2" type="ORF">C4H11_09580</name>
</gene>
<organism evidence="2 3">
    <name type="scientific">Bacteroides zoogleoformans</name>
    <dbReference type="NCBI Taxonomy" id="28119"/>
    <lineage>
        <taxon>Bacteria</taxon>
        <taxon>Pseudomonadati</taxon>
        <taxon>Bacteroidota</taxon>
        <taxon>Bacteroidia</taxon>
        <taxon>Bacteroidales</taxon>
        <taxon>Bacteroidaceae</taxon>
        <taxon>Bacteroides</taxon>
    </lineage>
</organism>
<evidence type="ECO:0000313" key="3">
    <source>
        <dbReference type="Proteomes" id="UP000238304"/>
    </source>
</evidence>
<protein>
    <recommendedName>
        <fullName evidence="4">Transmembrane protein</fullName>
    </recommendedName>
</protein>
<keyword evidence="3" id="KW-1185">Reference proteome</keyword>
<evidence type="ECO:0000256" key="1">
    <source>
        <dbReference type="SAM" id="Phobius"/>
    </source>
</evidence>
<dbReference type="Proteomes" id="UP000238304">
    <property type="component" value="Chromosome"/>
</dbReference>
<accession>A0ABM6TAW7</accession>
<reference evidence="2 3" key="1">
    <citation type="submission" date="2018-02" db="EMBL/GenBank/DDBJ databases">
        <authorList>
            <person name="Holder M.E."/>
            <person name="Ajami N.J."/>
            <person name="Petrosino J.F."/>
        </authorList>
    </citation>
    <scope>NUCLEOTIDE SEQUENCE [LARGE SCALE GENOMIC DNA]</scope>
    <source>
        <strain evidence="2 3">ATCC 33285</strain>
    </source>
</reference>
<sequence length="143" mass="16321">MKYGVSPNTLLVVAGAIWLLAGANILRIGLICWLDDGRYWLLKVCEAGLIFCLFFGIIFHRLYKKHTLRISQKKGKRCPFSFFDVKGWIVMVCMITAGVVIRACHLLPETFIAVFYTGLSLALLGTGLRFIGYWWRNRFILNA</sequence>